<dbReference type="EMBL" id="ADBV01012856">
    <property type="protein sequence ID" value="EJW74096.1"/>
    <property type="molecule type" value="Genomic_DNA"/>
</dbReference>
<evidence type="ECO:0000313" key="1">
    <source>
        <dbReference type="EMBL" id="EJW74096.1"/>
    </source>
</evidence>
<sequence>MIIKNGCSIAAVFFVYIRQHSVMNSKTISTEEMLPNVDKRCGRFTLNVWYSFIFDKPILIILVLRIKLKKSNALPIKKSANATATSLELNKLKVDINGIDPDSNELSFIQIMIGVDSHERKCNCDEQVENHRTIPSER</sequence>
<evidence type="ECO:0000313" key="2">
    <source>
        <dbReference type="Proteomes" id="UP000004810"/>
    </source>
</evidence>
<organism evidence="1 2">
    <name type="scientific">Wuchereria bancrofti</name>
    <dbReference type="NCBI Taxonomy" id="6293"/>
    <lineage>
        <taxon>Eukaryota</taxon>
        <taxon>Metazoa</taxon>
        <taxon>Ecdysozoa</taxon>
        <taxon>Nematoda</taxon>
        <taxon>Chromadorea</taxon>
        <taxon>Rhabditida</taxon>
        <taxon>Spirurina</taxon>
        <taxon>Spiruromorpha</taxon>
        <taxon>Filarioidea</taxon>
        <taxon>Onchocercidae</taxon>
        <taxon>Wuchereria</taxon>
    </lineage>
</organism>
<accession>J9DWF8</accession>
<proteinExistence type="predicted"/>
<protein>
    <submittedName>
        <fullName evidence="1">Uncharacterized protein</fullName>
    </submittedName>
</protein>
<dbReference type="Proteomes" id="UP000004810">
    <property type="component" value="Unassembled WGS sequence"/>
</dbReference>
<name>J9DWF8_WUCBA</name>
<gene>
    <name evidence="1" type="ORF">WUBG_14995</name>
</gene>
<reference evidence="2" key="1">
    <citation type="submission" date="2012-08" db="EMBL/GenBank/DDBJ databases">
        <title>The Genome Sequence of Wuchereria bancrofti.</title>
        <authorList>
            <person name="Nutman T.B."/>
            <person name="Fink D.L."/>
            <person name="Russ C."/>
            <person name="Young S."/>
            <person name="Zeng Q."/>
            <person name="Koehrsen M."/>
            <person name="Alvarado L."/>
            <person name="Berlin A."/>
            <person name="Chapman S.B."/>
            <person name="Chen Z."/>
            <person name="Freedman E."/>
            <person name="Gellesch M."/>
            <person name="Goldberg J."/>
            <person name="Griggs A."/>
            <person name="Gujja S."/>
            <person name="Heilman E.R."/>
            <person name="Heiman D."/>
            <person name="Hepburn T."/>
            <person name="Howarth C."/>
            <person name="Jen D."/>
            <person name="Larson L."/>
            <person name="Lewis B."/>
            <person name="Mehta T."/>
            <person name="Park D."/>
            <person name="Pearson M."/>
            <person name="Roberts A."/>
            <person name="Saif S."/>
            <person name="Shea T."/>
            <person name="Shenoy N."/>
            <person name="Sisk P."/>
            <person name="Stolte C."/>
            <person name="Sykes S."/>
            <person name="Walk T."/>
            <person name="White J."/>
            <person name="Yandava C."/>
            <person name="Haas B."/>
            <person name="Henn M.R."/>
            <person name="Nusbaum C."/>
            <person name="Birren B."/>
        </authorList>
    </citation>
    <scope>NUCLEOTIDE SEQUENCE [LARGE SCALE GENOMIC DNA]</scope>
    <source>
        <strain evidence="2">NA</strain>
    </source>
</reference>
<dbReference type="AlphaFoldDB" id="J9DWF8"/>
<comment type="caution">
    <text evidence="1">The sequence shown here is derived from an EMBL/GenBank/DDBJ whole genome shotgun (WGS) entry which is preliminary data.</text>
</comment>